<evidence type="ECO:0000313" key="2">
    <source>
        <dbReference type="EMBL" id="GJT62213.1"/>
    </source>
</evidence>
<dbReference type="Proteomes" id="UP001151760">
    <property type="component" value="Unassembled WGS sequence"/>
</dbReference>
<feature type="compositionally biased region" description="Polar residues" evidence="1">
    <location>
        <begin position="176"/>
        <end position="195"/>
    </location>
</feature>
<accession>A0ABQ5FGN6</accession>
<gene>
    <name evidence="2" type="ORF">Tco_1005746</name>
</gene>
<dbReference type="EMBL" id="BQNB010017355">
    <property type="protein sequence ID" value="GJT62213.1"/>
    <property type="molecule type" value="Genomic_DNA"/>
</dbReference>
<comment type="caution">
    <text evidence="2">The sequence shown here is derived from an EMBL/GenBank/DDBJ whole genome shotgun (WGS) entry which is preliminary data.</text>
</comment>
<feature type="region of interest" description="Disordered" evidence="1">
    <location>
        <begin position="171"/>
        <end position="204"/>
    </location>
</feature>
<evidence type="ECO:0000256" key="1">
    <source>
        <dbReference type="SAM" id="MobiDB-lite"/>
    </source>
</evidence>
<proteinExistence type="predicted"/>
<keyword evidence="3" id="KW-1185">Reference proteome</keyword>
<evidence type="ECO:0000313" key="3">
    <source>
        <dbReference type="Proteomes" id="UP001151760"/>
    </source>
</evidence>
<reference evidence="2" key="2">
    <citation type="submission" date="2022-01" db="EMBL/GenBank/DDBJ databases">
        <authorList>
            <person name="Yamashiro T."/>
            <person name="Shiraishi A."/>
            <person name="Satake H."/>
            <person name="Nakayama K."/>
        </authorList>
    </citation>
    <scope>NUCLEOTIDE SEQUENCE</scope>
</reference>
<reference evidence="2" key="1">
    <citation type="journal article" date="2022" name="Int. J. Mol. Sci.">
        <title>Draft Genome of Tanacetum Coccineum: Genomic Comparison of Closely Related Tanacetum-Family Plants.</title>
        <authorList>
            <person name="Yamashiro T."/>
            <person name="Shiraishi A."/>
            <person name="Nakayama K."/>
            <person name="Satake H."/>
        </authorList>
    </citation>
    <scope>NUCLEOTIDE SEQUENCE</scope>
</reference>
<protein>
    <submittedName>
        <fullName evidence="2">Uncharacterized protein</fullName>
    </submittedName>
</protein>
<name>A0ABQ5FGN6_9ASTR</name>
<feature type="compositionally biased region" description="Polar residues" evidence="1">
    <location>
        <begin position="123"/>
        <end position="138"/>
    </location>
</feature>
<sequence>MAMPRKQKTLPTGPHVLSKDIYLPEHHSIKERTASNTIKTGRVNVNTGHGNVSSVSSAGTQFKSGASRFNTGKQHVNSGSVHVNSGSQFKSGASRFNTDKQHVSSVRVNRPVSNNTSPKPSKVNLNSPKKCFSTQRSPVNRPFSRHTAYKSNIYAVKGKVGTAVKTSAGCDWRKTTPLSNTNSGPTPDSNVNVSRGPQGRPKPVKAWDQLEDFEEFNRGSVTFGGSIGYIAGIRK</sequence>
<organism evidence="2 3">
    <name type="scientific">Tanacetum coccineum</name>
    <dbReference type="NCBI Taxonomy" id="301880"/>
    <lineage>
        <taxon>Eukaryota</taxon>
        <taxon>Viridiplantae</taxon>
        <taxon>Streptophyta</taxon>
        <taxon>Embryophyta</taxon>
        <taxon>Tracheophyta</taxon>
        <taxon>Spermatophyta</taxon>
        <taxon>Magnoliopsida</taxon>
        <taxon>eudicotyledons</taxon>
        <taxon>Gunneridae</taxon>
        <taxon>Pentapetalae</taxon>
        <taxon>asterids</taxon>
        <taxon>campanulids</taxon>
        <taxon>Asterales</taxon>
        <taxon>Asteraceae</taxon>
        <taxon>Asteroideae</taxon>
        <taxon>Anthemideae</taxon>
        <taxon>Anthemidinae</taxon>
        <taxon>Tanacetum</taxon>
    </lineage>
</organism>
<feature type="region of interest" description="Disordered" evidence="1">
    <location>
        <begin position="80"/>
        <end position="143"/>
    </location>
</feature>
<feature type="compositionally biased region" description="Low complexity" evidence="1">
    <location>
        <begin position="103"/>
        <end position="117"/>
    </location>
</feature>